<reference evidence="2" key="1">
    <citation type="submission" date="2023-06" db="EMBL/GenBank/DDBJ databases">
        <title>Draft genome sequence of Nocardioides sp. SOB77.</title>
        <authorList>
            <person name="Zhang G."/>
        </authorList>
    </citation>
    <scope>NUCLEOTIDE SEQUENCE</scope>
    <source>
        <strain evidence="2">SOB77</strain>
    </source>
</reference>
<feature type="signal peptide" evidence="1">
    <location>
        <begin position="1"/>
        <end position="34"/>
    </location>
</feature>
<gene>
    <name evidence="2" type="ORF">QWY28_18940</name>
</gene>
<sequence>MTTSAVTKRLAATGLATALATGAMVSGTATSADAAVSGGATFSCMLPIVNMPVDVPLSLSADALPTDVLADVDVPGGALPVLGELEIGGLLGLLDNLPLPITQLGASLPGFNMLLGALPIPLDGFESPVGPLSQVAGLAGTLGSFKTPAAGTYEVKMPSSFDLKALGLPAPLDGLIPAFPCELKDGENPVVGTVKVNKQSAAMNAQAKKATIKKGKAAKVATAVVRQDGKPATGKVVALVGGKQVAGKQLQGGRATLAVKKLGKGAKKIVVKYLGNTSTKSVQKTVKVTVKK</sequence>
<proteinExistence type="predicted"/>
<evidence type="ECO:0000313" key="2">
    <source>
        <dbReference type="EMBL" id="MDN4175048.1"/>
    </source>
</evidence>
<dbReference type="Gene3D" id="2.60.40.10">
    <property type="entry name" value="Immunoglobulins"/>
    <property type="match status" value="1"/>
</dbReference>
<keyword evidence="1" id="KW-0732">Signal</keyword>
<dbReference type="RefSeq" id="WP_300954161.1">
    <property type="nucleotide sequence ID" value="NZ_JAUHJQ010000009.1"/>
</dbReference>
<protein>
    <recommendedName>
        <fullName evidence="4">Ig-like domain repeat protein</fullName>
    </recommendedName>
</protein>
<name>A0ABT8FK39_9ACTN</name>
<keyword evidence="3" id="KW-1185">Reference proteome</keyword>
<dbReference type="InterPro" id="IPR013783">
    <property type="entry name" value="Ig-like_fold"/>
</dbReference>
<evidence type="ECO:0000313" key="3">
    <source>
        <dbReference type="Proteomes" id="UP001168620"/>
    </source>
</evidence>
<comment type="caution">
    <text evidence="2">The sequence shown here is derived from an EMBL/GenBank/DDBJ whole genome shotgun (WGS) entry which is preliminary data.</text>
</comment>
<feature type="chain" id="PRO_5045883184" description="Ig-like domain repeat protein" evidence="1">
    <location>
        <begin position="35"/>
        <end position="292"/>
    </location>
</feature>
<dbReference type="Proteomes" id="UP001168620">
    <property type="component" value="Unassembled WGS sequence"/>
</dbReference>
<evidence type="ECO:0008006" key="4">
    <source>
        <dbReference type="Google" id="ProtNLM"/>
    </source>
</evidence>
<accession>A0ABT8FK39</accession>
<organism evidence="2 3">
    <name type="scientific">Nocardioides oceani</name>
    <dbReference type="NCBI Taxonomy" id="3058369"/>
    <lineage>
        <taxon>Bacteria</taxon>
        <taxon>Bacillati</taxon>
        <taxon>Actinomycetota</taxon>
        <taxon>Actinomycetes</taxon>
        <taxon>Propionibacteriales</taxon>
        <taxon>Nocardioidaceae</taxon>
        <taxon>Nocardioides</taxon>
    </lineage>
</organism>
<dbReference type="EMBL" id="JAUHJQ010000009">
    <property type="protein sequence ID" value="MDN4175048.1"/>
    <property type="molecule type" value="Genomic_DNA"/>
</dbReference>
<evidence type="ECO:0000256" key="1">
    <source>
        <dbReference type="SAM" id="SignalP"/>
    </source>
</evidence>